<evidence type="ECO:0000256" key="1">
    <source>
        <dbReference type="SAM" id="Phobius"/>
    </source>
</evidence>
<feature type="transmembrane region" description="Helical" evidence="1">
    <location>
        <begin position="49"/>
        <end position="66"/>
    </location>
</feature>
<dbReference type="EMBL" id="VLKL01000008">
    <property type="protein sequence ID" value="TWI05078.1"/>
    <property type="molecule type" value="Genomic_DNA"/>
</dbReference>
<comment type="caution">
    <text evidence="2">The sequence shown here is derived from an EMBL/GenBank/DDBJ whole genome shotgun (WGS) entry which is preliminary data.</text>
</comment>
<accession>A0A562LBS3</accession>
<keyword evidence="1" id="KW-0472">Membrane</keyword>
<protein>
    <submittedName>
        <fullName evidence="2">Uncharacterized protein</fullName>
    </submittedName>
</protein>
<keyword evidence="1" id="KW-0812">Transmembrane</keyword>
<dbReference type="Proteomes" id="UP000317176">
    <property type="component" value="Unassembled WGS sequence"/>
</dbReference>
<keyword evidence="1" id="KW-1133">Transmembrane helix</keyword>
<evidence type="ECO:0000313" key="3">
    <source>
        <dbReference type="Proteomes" id="UP000317176"/>
    </source>
</evidence>
<sequence length="67" mass="6956">MPPILSWSAIGGIAVALGIFDALAALALRRTRPWFGLTISPDGLIWTTVKFAIVVGVLALLVLLGAA</sequence>
<reference evidence="2 3" key="1">
    <citation type="journal article" date="2015" name="Stand. Genomic Sci.">
        <title>Genomic Encyclopedia of Bacterial and Archaeal Type Strains, Phase III: the genomes of soil and plant-associated and newly described type strains.</title>
        <authorList>
            <person name="Whitman W.B."/>
            <person name="Woyke T."/>
            <person name="Klenk H.P."/>
            <person name="Zhou Y."/>
            <person name="Lilburn T.G."/>
            <person name="Beck B.J."/>
            <person name="De Vos P."/>
            <person name="Vandamme P."/>
            <person name="Eisen J.A."/>
            <person name="Garrity G."/>
            <person name="Hugenholtz P."/>
            <person name="Kyrpides N.C."/>
        </authorList>
    </citation>
    <scope>NUCLEOTIDE SEQUENCE [LARGE SCALE GENOMIC DNA]</scope>
    <source>
        <strain evidence="2 3">CGMCC 1.10947</strain>
    </source>
</reference>
<proteinExistence type="predicted"/>
<name>A0A562LBS3_9BRAD</name>
<organism evidence="2 3">
    <name type="scientific">Bradyrhizobium daqingense</name>
    <dbReference type="NCBI Taxonomy" id="993502"/>
    <lineage>
        <taxon>Bacteria</taxon>
        <taxon>Pseudomonadati</taxon>
        <taxon>Pseudomonadota</taxon>
        <taxon>Alphaproteobacteria</taxon>
        <taxon>Hyphomicrobiales</taxon>
        <taxon>Nitrobacteraceae</taxon>
        <taxon>Bradyrhizobium</taxon>
    </lineage>
</organism>
<dbReference type="AlphaFoldDB" id="A0A562LBS3"/>
<keyword evidence="3" id="KW-1185">Reference proteome</keyword>
<gene>
    <name evidence="2" type="ORF">IQ17_03241</name>
</gene>
<evidence type="ECO:0000313" key="2">
    <source>
        <dbReference type="EMBL" id="TWI05078.1"/>
    </source>
</evidence>
<feature type="transmembrane region" description="Helical" evidence="1">
    <location>
        <begin position="6"/>
        <end position="28"/>
    </location>
</feature>